<name>A0ABR4MXT8_9FUNG</name>
<reference evidence="2 3" key="1">
    <citation type="submission" date="2023-09" db="EMBL/GenBank/DDBJ databases">
        <title>Pangenome analysis of Batrachochytrium dendrobatidis and related Chytrids.</title>
        <authorList>
            <person name="Yacoub M.N."/>
            <person name="Stajich J.E."/>
            <person name="James T.Y."/>
        </authorList>
    </citation>
    <scope>NUCLEOTIDE SEQUENCE [LARGE SCALE GENOMIC DNA]</scope>
    <source>
        <strain evidence="2 3">JEL0888</strain>
    </source>
</reference>
<feature type="compositionally biased region" description="Low complexity" evidence="1">
    <location>
        <begin position="45"/>
        <end position="62"/>
    </location>
</feature>
<gene>
    <name evidence="2" type="ORF">HK105_208450</name>
</gene>
<feature type="compositionally biased region" description="Polar residues" evidence="1">
    <location>
        <begin position="125"/>
        <end position="139"/>
    </location>
</feature>
<proteinExistence type="predicted"/>
<evidence type="ECO:0000313" key="3">
    <source>
        <dbReference type="Proteomes" id="UP001527925"/>
    </source>
</evidence>
<protein>
    <submittedName>
        <fullName evidence="2">Uncharacterized protein</fullName>
    </submittedName>
</protein>
<feature type="region of interest" description="Disordered" evidence="1">
    <location>
        <begin position="209"/>
        <end position="231"/>
    </location>
</feature>
<dbReference type="Proteomes" id="UP001527925">
    <property type="component" value="Unassembled WGS sequence"/>
</dbReference>
<organism evidence="2 3">
    <name type="scientific">Polyrhizophydium stewartii</name>
    <dbReference type="NCBI Taxonomy" id="2732419"/>
    <lineage>
        <taxon>Eukaryota</taxon>
        <taxon>Fungi</taxon>
        <taxon>Fungi incertae sedis</taxon>
        <taxon>Chytridiomycota</taxon>
        <taxon>Chytridiomycota incertae sedis</taxon>
        <taxon>Chytridiomycetes</taxon>
        <taxon>Rhizophydiales</taxon>
        <taxon>Rhizophydiales incertae sedis</taxon>
        <taxon>Polyrhizophydium</taxon>
    </lineage>
</organism>
<accession>A0ABR4MXT8</accession>
<feature type="region of interest" description="Disordered" evidence="1">
    <location>
        <begin position="102"/>
        <end position="144"/>
    </location>
</feature>
<feature type="compositionally biased region" description="Polar residues" evidence="1">
    <location>
        <begin position="1"/>
        <end position="36"/>
    </location>
</feature>
<evidence type="ECO:0000256" key="1">
    <source>
        <dbReference type="SAM" id="MobiDB-lite"/>
    </source>
</evidence>
<feature type="compositionally biased region" description="Low complexity" evidence="1">
    <location>
        <begin position="109"/>
        <end position="124"/>
    </location>
</feature>
<feature type="region of interest" description="Disordered" evidence="1">
    <location>
        <begin position="1"/>
        <end position="63"/>
    </location>
</feature>
<dbReference type="EMBL" id="JADGIZ020000077">
    <property type="protein sequence ID" value="KAL2912097.1"/>
    <property type="molecule type" value="Genomic_DNA"/>
</dbReference>
<keyword evidence="3" id="KW-1185">Reference proteome</keyword>
<evidence type="ECO:0000313" key="2">
    <source>
        <dbReference type="EMBL" id="KAL2912097.1"/>
    </source>
</evidence>
<comment type="caution">
    <text evidence="2">The sequence shown here is derived from an EMBL/GenBank/DDBJ whole genome shotgun (WGS) entry which is preliminary data.</text>
</comment>
<sequence>MSPPSAGTTMQSVSTPPSATQHIVTPEMSASRTETGFLTAPFSVSAQHPASSPSPSEAHAPPRGIPIAQIVDSASPGLGSFRASHAEETAVIALMGLCSASDHDDRSESAASAASNARASAQHATSSTGHLSTPHSPRSAQAPETVRAQAPFKLVHQGTAAIGELPAKHDDLSVPSKIRGIGHDGGTVIPASFATSSASSGVVSFHSLDAPHPIGSPSSSNGASMVPPARH</sequence>